<gene>
    <name evidence="1" type="ORF">Amme_076_058</name>
</gene>
<evidence type="ECO:0000313" key="1">
    <source>
        <dbReference type="EMBL" id="GAJ29765.1"/>
    </source>
</evidence>
<keyword evidence="2" id="KW-1185">Reference proteome</keyword>
<reference evidence="2" key="1">
    <citation type="journal article" date="2014" name="FEMS Microbiol. Lett.">
        <title>Draft Genomic DNA Sequence of the Facultatively Methylotrophic Bacterium Acidomonas methanolica type strain MB58.</title>
        <authorList>
            <person name="Higashiura N."/>
            <person name="Hadano H."/>
            <person name="Hirakawa H."/>
            <person name="Matsutani M."/>
            <person name="Takabe S."/>
            <person name="Matsushita K."/>
            <person name="Azuma Y."/>
        </authorList>
    </citation>
    <scope>NUCLEOTIDE SEQUENCE [LARGE SCALE GENOMIC DNA]</scope>
    <source>
        <strain evidence="2">MB58</strain>
    </source>
</reference>
<organism evidence="1 2">
    <name type="scientific">Acidomonas methanolica NBRC 104435</name>
    <dbReference type="NCBI Taxonomy" id="1231351"/>
    <lineage>
        <taxon>Bacteria</taxon>
        <taxon>Pseudomonadati</taxon>
        <taxon>Pseudomonadota</taxon>
        <taxon>Alphaproteobacteria</taxon>
        <taxon>Acetobacterales</taxon>
        <taxon>Acetobacteraceae</taxon>
        <taxon>Acidomonas</taxon>
    </lineage>
</organism>
<dbReference type="Proteomes" id="UP000019760">
    <property type="component" value="Unassembled WGS sequence"/>
</dbReference>
<proteinExistence type="predicted"/>
<dbReference type="EMBL" id="BAND01000076">
    <property type="protein sequence ID" value="GAJ29765.1"/>
    <property type="molecule type" value="Genomic_DNA"/>
</dbReference>
<reference evidence="1 2" key="2">
    <citation type="journal article" date="2014" name="FEMS Microbiol. Lett.">
        <title>Draft genomic DNA sequence of the facultatively methylotrophic bacterium Acidomonas methanolica type strain MB58.</title>
        <authorList>
            <person name="Higashiura N."/>
            <person name="Hadano H."/>
            <person name="Hirakawa H."/>
            <person name="Matsutani M."/>
            <person name="Takabe S."/>
            <person name="Matsushita K."/>
            <person name="Azuma Y."/>
        </authorList>
    </citation>
    <scope>NUCLEOTIDE SEQUENCE [LARGE SCALE GENOMIC DNA]</scope>
    <source>
        <strain evidence="1 2">MB58</strain>
    </source>
</reference>
<dbReference type="AlphaFoldDB" id="A0A023D7Q8"/>
<evidence type="ECO:0000313" key="2">
    <source>
        <dbReference type="Proteomes" id="UP000019760"/>
    </source>
</evidence>
<dbReference type="RefSeq" id="WP_042060045.1">
    <property type="nucleotide sequence ID" value="NZ_BAND01000076.1"/>
</dbReference>
<protein>
    <submittedName>
        <fullName evidence="1">Uncharacterized protein</fullName>
    </submittedName>
</protein>
<comment type="caution">
    <text evidence="1">The sequence shown here is derived from an EMBL/GenBank/DDBJ whole genome shotgun (WGS) entry which is preliminary data.</text>
</comment>
<sequence length="89" mass="9698">MSVLPLPQPDAPARERFELAVITRLDRMAMMLAEIHQLVSPREKEDGPTLVSVLQQLVEQVGGQSLELARLAEAVDRLGTGRPAQGAMP</sequence>
<accession>A0A023D7Q8</accession>
<name>A0A023D7Q8_ACIMT</name>